<dbReference type="InterPro" id="IPR057623">
    <property type="entry name" value="PUB12-19-like_N"/>
</dbReference>
<evidence type="ECO:0000259" key="2">
    <source>
        <dbReference type="Pfam" id="PF25368"/>
    </source>
</evidence>
<feature type="non-terminal residue" evidence="3">
    <location>
        <position position="1"/>
    </location>
</feature>
<dbReference type="PANTHER" id="PTHR23315">
    <property type="entry name" value="U BOX DOMAIN-CONTAINING"/>
    <property type="match status" value="1"/>
</dbReference>
<keyword evidence="4" id="KW-1185">Reference proteome</keyword>
<dbReference type="Proteomes" id="UP000685013">
    <property type="component" value="Chromosome 2"/>
</dbReference>
<evidence type="ECO:0000313" key="3">
    <source>
        <dbReference type="EMBL" id="KAG6605467.1"/>
    </source>
</evidence>
<organism evidence="3 4">
    <name type="scientific">Cucurbita argyrosperma subsp. sororia</name>
    <dbReference type="NCBI Taxonomy" id="37648"/>
    <lineage>
        <taxon>Eukaryota</taxon>
        <taxon>Viridiplantae</taxon>
        <taxon>Streptophyta</taxon>
        <taxon>Embryophyta</taxon>
        <taxon>Tracheophyta</taxon>
        <taxon>Spermatophyta</taxon>
        <taxon>Magnoliopsida</taxon>
        <taxon>eudicotyledons</taxon>
        <taxon>Gunneridae</taxon>
        <taxon>Pentapetalae</taxon>
        <taxon>rosids</taxon>
        <taxon>fabids</taxon>
        <taxon>Cucurbitales</taxon>
        <taxon>Cucurbitaceae</taxon>
        <taxon>Cucurbiteae</taxon>
        <taxon>Cucurbita</taxon>
    </lineage>
</organism>
<gene>
    <name evidence="3" type="primary">PUB13</name>
    <name evidence="3" type="ORF">SDJN03_02784</name>
</gene>
<keyword evidence="1" id="KW-1133">Transmembrane helix</keyword>
<evidence type="ECO:0000313" key="4">
    <source>
        <dbReference type="Proteomes" id="UP000685013"/>
    </source>
</evidence>
<name>A0AAV6P037_9ROSI</name>
<dbReference type="EMBL" id="JAGKQH010000002">
    <property type="protein sequence ID" value="KAG6605467.1"/>
    <property type="molecule type" value="Genomic_DNA"/>
</dbReference>
<feature type="transmembrane region" description="Helical" evidence="1">
    <location>
        <begin position="63"/>
        <end position="81"/>
    </location>
</feature>
<dbReference type="AlphaFoldDB" id="A0AAV6P037"/>
<protein>
    <submittedName>
        <fullName evidence="3">U-box domain-containing protein 13</fullName>
    </submittedName>
</protein>
<evidence type="ECO:0000256" key="1">
    <source>
        <dbReference type="SAM" id="Phobius"/>
    </source>
</evidence>
<dbReference type="PANTHER" id="PTHR23315:SF236">
    <property type="entry name" value="E3 UBIQUITIN-PROTEIN LIGASE SPL11"/>
    <property type="match status" value="1"/>
</dbReference>
<proteinExistence type="predicted"/>
<reference evidence="3 4" key="1">
    <citation type="journal article" date="2021" name="Hortic Res">
        <title>The domestication of Cucurbita argyrosperma as revealed by the genome of its wild relative.</title>
        <authorList>
            <person name="Barrera-Redondo J."/>
            <person name="Sanchez-de la Vega G."/>
            <person name="Aguirre-Liguori J.A."/>
            <person name="Castellanos-Morales G."/>
            <person name="Gutierrez-Guerrero Y.T."/>
            <person name="Aguirre-Dugua X."/>
            <person name="Aguirre-Planter E."/>
            <person name="Tenaillon M.I."/>
            <person name="Lira-Saade R."/>
            <person name="Eguiarte L.E."/>
        </authorList>
    </citation>
    <scope>NUCLEOTIDE SEQUENCE [LARGE SCALE GENOMIC DNA]</scope>
    <source>
        <strain evidence="3">JBR-2021</strain>
    </source>
</reference>
<sequence length="268" mass="30240">MWDMNQANDTVRALASLKEALDSTKELLRLGSEGSKNAINNVSMDIFRFNHTLLMPSIRLDDVRIAAVISYLHLVLIYVLSKFLPLFSIDHHDFAEDWENALEKEQNLNQFHRMTARLEKALNEISHEDLDISDEVKEKVELVHSQFKRASNGDPWEKFEKMSLLLKKSVAPGIVHELKSGSMEARENAAATLFSLSVVDEYKTTALFNLCFYRGDKDVPVLVDFIATGFPRNRENAAAVLVNLCAGDKRHLVEAKKPGVTSLLIDLA</sequence>
<keyword evidence="1" id="KW-0812">Transmembrane</keyword>
<accession>A0AAV6P037</accession>
<comment type="caution">
    <text evidence="3">The sequence shown here is derived from an EMBL/GenBank/DDBJ whole genome shotgun (WGS) entry which is preliminary data.</text>
</comment>
<keyword evidence="1" id="KW-0472">Membrane</keyword>
<dbReference type="Pfam" id="PF25368">
    <property type="entry name" value="PUB10_N"/>
    <property type="match status" value="1"/>
</dbReference>
<feature type="domain" description="PUB 12/19-like N-terminal" evidence="2">
    <location>
        <begin position="95"/>
        <end position="150"/>
    </location>
</feature>